<evidence type="ECO:0000256" key="2">
    <source>
        <dbReference type="ARBA" id="ARBA00007257"/>
    </source>
</evidence>
<feature type="transmembrane region" description="Helical" evidence="8">
    <location>
        <begin position="7"/>
        <end position="27"/>
    </location>
</feature>
<dbReference type="Proteomes" id="UP001180842">
    <property type="component" value="Unassembled WGS sequence"/>
</dbReference>
<dbReference type="InterPro" id="IPR008966">
    <property type="entry name" value="Adhesion_dom_sf"/>
</dbReference>
<dbReference type="Gene3D" id="2.60.40.3050">
    <property type="match status" value="1"/>
</dbReference>
<name>A0AAE4I2E4_9ENTE</name>
<evidence type="ECO:0000256" key="3">
    <source>
        <dbReference type="ARBA" id="ARBA00022512"/>
    </source>
</evidence>
<proteinExistence type="inferred from homology"/>
<keyword evidence="6" id="KW-0572">Peptidoglycan-anchor</keyword>
<dbReference type="PANTHER" id="PTHR36108:SF13">
    <property type="entry name" value="COLOSSIN-B-RELATED"/>
    <property type="match status" value="1"/>
</dbReference>
<dbReference type="Pfam" id="PF00746">
    <property type="entry name" value="Gram_pos_anchor"/>
    <property type="match status" value="1"/>
</dbReference>
<accession>A0AAE4I2E4</accession>
<evidence type="ECO:0000313" key="11">
    <source>
        <dbReference type="Proteomes" id="UP001180842"/>
    </source>
</evidence>
<dbReference type="Pfam" id="PF17802">
    <property type="entry name" value="SpaA"/>
    <property type="match status" value="2"/>
</dbReference>
<dbReference type="GO" id="GO:0007155">
    <property type="term" value="P:cell adhesion"/>
    <property type="evidence" value="ECO:0007669"/>
    <property type="project" value="InterPro"/>
</dbReference>
<dbReference type="InterPro" id="IPR038174">
    <property type="entry name" value="Strep_pil_link_sf"/>
</dbReference>
<reference evidence="10" key="1">
    <citation type="submission" date="2023-03" db="EMBL/GenBank/DDBJ databases">
        <authorList>
            <person name="Shen W."/>
            <person name="Cai J."/>
        </authorList>
    </citation>
    <scope>NUCLEOTIDE SEQUENCE</scope>
    <source>
        <strain evidence="10">P69-2</strain>
    </source>
</reference>
<gene>
    <name evidence="10" type="ORF">P7H00_09145</name>
</gene>
<dbReference type="SUPFAM" id="SSF49478">
    <property type="entry name" value="Cna protein B-type domain"/>
    <property type="match status" value="1"/>
</dbReference>
<dbReference type="Gene3D" id="2.60.40.740">
    <property type="match status" value="2"/>
</dbReference>
<feature type="region of interest" description="Disordered" evidence="7">
    <location>
        <begin position="1403"/>
        <end position="1457"/>
    </location>
</feature>
<keyword evidence="3" id="KW-0134">Cell wall</keyword>
<feature type="compositionally biased region" description="Low complexity" evidence="7">
    <location>
        <begin position="1429"/>
        <end position="1447"/>
    </location>
</feature>
<organism evidence="10 11">
    <name type="scientific">Enterococcus pseudoavium</name>
    <dbReference type="NCBI Taxonomy" id="44007"/>
    <lineage>
        <taxon>Bacteria</taxon>
        <taxon>Bacillati</taxon>
        <taxon>Bacillota</taxon>
        <taxon>Bacilli</taxon>
        <taxon>Lactobacillales</taxon>
        <taxon>Enterococcaceae</taxon>
        <taxon>Enterococcus</taxon>
    </lineage>
</organism>
<dbReference type="NCBIfam" id="TIGR03786">
    <property type="entry name" value="strep_pil_rpt"/>
    <property type="match status" value="1"/>
</dbReference>
<evidence type="ECO:0000256" key="1">
    <source>
        <dbReference type="ARBA" id="ARBA00004191"/>
    </source>
</evidence>
<feature type="domain" description="Gram-positive cocci surface proteins LPxTG" evidence="9">
    <location>
        <begin position="1455"/>
        <end position="1488"/>
    </location>
</feature>
<dbReference type="NCBIfam" id="TIGR01167">
    <property type="entry name" value="LPXTG_anchor"/>
    <property type="match status" value="1"/>
</dbReference>
<dbReference type="EMBL" id="JARQAI010000012">
    <property type="protein sequence ID" value="MDT2737293.1"/>
    <property type="molecule type" value="Genomic_DNA"/>
</dbReference>
<dbReference type="SUPFAM" id="SSF49401">
    <property type="entry name" value="Bacterial adhesins"/>
    <property type="match status" value="5"/>
</dbReference>
<comment type="similarity">
    <text evidence="2">Belongs to the serine-aspartate repeat-containing protein (SDr) family.</text>
</comment>
<dbReference type="InterPro" id="IPR041033">
    <property type="entry name" value="SpaA_PFL_dom_1"/>
</dbReference>
<keyword evidence="5" id="KW-0732">Signal</keyword>
<feature type="compositionally biased region" description="Basic and acidic residues" evidence="7">
    <location>
        <begin position="1409"/>
        <end position="1424"/>
    </location>
</feature>
<dbReference type="InterPro" id="IPR019931">
    <property type="entry name" value="LPXTG_anchor"/>
</dbReference>
<keyword evidence="8" id="KW-0812">Transmembrane</keyword>
<keyword evidence="8" id="KW-1133">Transmembrane helix</keyword>
<evidence type="ECO:0000256" key="6">
    <source>
        <dbReference type="ARBA" id="ARBA00023088"/>
    </source>
</evidence>
<dbReference type="InterPro" id="IPR011252">
    <property type="entry name" value="Fibrogen-bd_dom1"/>
</dbReference>
<evidence type="ECO:0000256" key="5">
    <source>
        <dbReference type="ARBA" id="ARBA00022729"/>
    </source>
</evidence>
<evidence type="ECO:0000313" key="10">
    <source>
        <dbReference type="EMBL" id="MDT2737293.1"/>
    </source>
</evidence>
<comment type="caution">
    <text evidence="10">The sequence shown here is derived from an EMBL/GenBank/DDBJ whole genome shotgun (WGS) entry which is preliminary data.</text>
</comment>
<dbReference type="PROSITE" id="PS50847">
    <property type="entry name" value="GRAM_POS_ANCHORING"/>
    <property type="match status" value="1"/>
</dbReference>
<dbReference type="RefSeq" id="WP_311797115.1">
    <property type="nucleotide sequence ID" value="NZ_JARQAI010000012.1"/>
</dbReference>
<dbReference type="Gene3D" id="2.60.40.1280">
    <property type="match status" value="2"/>
</dbReference>
<dbReference type="Gene3D" id="2.60.40.10">
    <property type="entry name" value="Immunoglobulins"/>
    <property type="match status" value="2"/>
</dbReference>
<dbReference type="InterPro" id="IPR013783">
    <property type="entry name" value="Ig-like_fold"/>
</dbReference>
<dbReference type="Pfam" id="PF12892">
    <property type="entry name" value="FctA"/>
    <property type="match status" value="1"/>
</dbReference>
<dbReference type="PANTHER" id="PTHR36108">
    <property type="entry name" value="COLOSSIN-B-RELATED"/>
    <property type="match status" value="1"/>
</dbReference>
<sequence>MNRLKKIWSLTAICGMMIGIFPMSIFAETIETASVVINQATITDIEDQEITENNRLKEKDPVKVKLNWSLDKETLIEENTMMSIALPANLNYPAQSGELGEMGSYQVSNQQLIFTFNKNYQEMTDGRAPDFASAKFYEGVVEFTAETTAEGVETENVDFGNKLVSTLYYDKKVDPAADPVIAQENKTEKFAIQPHSNNLNDRDIELFDNIDITDLNGKPFTTENPAVKDANIKIHFDWSLEDDEVVLDKDYYTYQLPEYFSVHNIVDGDLYDKTNDVVMGTFHLDIDGKLTITFNDKVEKLSDREGTIDLRTELKVENDVDQIEITTGIEDEDSQEITIVIPIAKADIQKTGVLKADNSVVWTIIANQKRLNLKNAKIIERIPEGLSNWYHVNYVQGEDGNWNRDNKGFFKVKLLGTGEYEFSFNGDLNVPVKIEFYMSITDKSKSKYLNQVSIEGDNFQTNQAEASVAFSDNANYKKLTSHNVNTGIFNWEAQATFKGNGGTFKDWTYNKVDLETALHFLKEGTLKVYGADGQEVTTGWNLTQDKFKKDGNGMDQCVSFTLTFDDPGVYTIKYDTEAFEKPVRHGTIITNNAEVKDEDGSTNTLTGGETVKVSGKLGVKKTHSRNNTDSTVSYKVEINTKKTLMKNAEIVDRFESLSGKYQSAMQLDKTTLVIKNEAGESLKVGTDYDLEPLENDTEYKKGFKVKLKGDYAETKETLTMTYKARYFVDEQKKNEYEKPDLRFDNSVMVYYLGENNEQLSDGDEETFWLDPGKFAVNGFKNGVFVSEGKKVIDRLEIYKENNQRWNPFDEEEAPEDSVYWSAVFNTWNTTIPKDTEIKEALGEGQDLRNIKIYDVGLNSPLKVIQVGDTPWEIGEDYVITNDSNGVPTIKLLKDKNRMFAIFVAARASEKVYKYKNVATMTVPNEKALVVEGMAEKSDKKSWIDKDGKQGTGDDYRLINWSVVLNKDGHKVVDPSIKDTVNIADQTFVCDDDKNVVVKVYKAKADEQGNFIKDGEPLAIDKATLTVDNVQGTQTMTVELGEFIDTPCIVEYQTILDSGIANNEKISNKASLYGGETSIHETSKEVIVKSTDGEGTSSGKNGALEFQKLNENKELILTDSAFFDLYRKDKDGNLTLMLSDIEVKGDKIIQEGTEVEQISNLRYGTYVVVESQAPDGYERDENKYEFVISKEHHTHTFVLENQKTVDSTNVTLAAKKELTGRTLKANEFSFNLRGEGVDQTVKNDADGTVTFDKISYGKAGIYEYTLTEVIPAEKATGITYDDTVYKVTVTVEENTGKLAANAVYESVKVDEVPVFKNQFTPAKEVPAGEILLKKVDSKTGKTLSDAEFKLVDMKDQPVVGYEKIVTGEDGTIFIKGLTDGQYKLIETKAPKGYQLDETPIEFSVENSQPSKKEIDKENTRIDLPKTGDFTNTQTTNKQTTNEQTTHQNSSATAKRLPSTGSMRSNGLILLGLFFVVMIGLVFFGRREKI</sequence>
<evidence type="ECO:0000256" key="7">
    <source>
        <dbReference type="SAM" id="MobiDB-lite"/>
    </source>
</evidence>
<evidence type="ECO:0000256" key="8">
    <source>
        <dbReference type="SAM" id="Phobius"/>
    </source>
</evidence>
<keyword evidence="4" id="KW-0964">Secreted</keyword>
<keyword evidence="8" id="KW-0472">Membrane</keyword>
<feature type="transmembrane region" description="Helical" evidence="8">
    <location>
        <begin position="1465"/>
        <end position="1483"/>
    </location>
</feature>
<evidence type="ECO:0000259" key="9">
    <source>
        <dbReference type="PROSITE" id="PS50847"/>
    </source>
</evidence>
<protein>
    <submittedName>
        <fullName evidence="10">SpaA isopeptide-forming pilin-related protein</fullName>
    </submittedName>
</protein>
<comment type="subcellular location">
    <subcellularLocation>
        <location evidence="1">Secreted</location>
        <location evidence="1">Cell wall</location>
    </subcellularLocation>
</comment>
<evidence type="ECO:0000256" key="4">
    <source>
        <dbReference type="ARBA" id="ARBA00022525"/>
    </source>
</evidence>
<dbReference type="InterPro" id="IPR022464">
    <property type="entry name" value="Strep_pil_isopept_link"/>
</dbReference>